<name>A0A2A6E526_TANFO</name>
<dbReference type="PANTHER" id="PTHR43273">
    <property type="entry name" value="ANAEROBIC SULFATASE-MATURATING ENZYME HOMOLOG ASLB-RELATED"/>
    <property type="match status" value="1"/>
</dbReference>
<dbReference type="SFLD" id="SFLDG01386">
    <property type="entry name" value="main_SPASM_domain-containing"/>
    <property type="match status" value="1"/>
</dbReference>
<dbReference type="SFLD" id="SFLDG01067">
    <property type="entry name" value="SPASM/twitch_domain_containing"/>
    <property type="match status" value="1"/>
</dbReference>
<proteinExistence type="inferred from homology"/>
<dbReference type="AlphaFoldDB" id="A0A2A6E526"/>
<gene>
    <name evidence="9" type="ORF">CLI86_13685</name>
</gene>
<sequence length="498" mass="58782">MLKNNIIFFSNSGNSYLFSYKDKEFIPLHPVLKSIILLKQQDITDNELYSHIELESYPTEIIKRYIDKYNYLVDNTFLTNEDIGIKEFGKLNKHIIDRQINDLKVLTFEVTDKCNLRCRYCAYGDMYSGYDERKSKNMSFETAKHLLDYLFNRWENSISISEERNIAVGFYGGEPLMNFKLIQKIVEYISKNLPSSINVMYNMTTNALLLDRHIDYLIKHNFKLLVSLDGAEEDNCERVTPKNKNSFSIIYRNLKNIQITNPEYFKKNIAFNSVFHSKSDVNRIVDFFKREFDKTTQLSEINNSGIKDEKKFSLLQKSVFKSIDNSSRSLKIDKELMYNSPRISNLTYFLHHLSNEVYKDYRLLLYGDKKYSLLNTGSCVPFERKMYLTVNGRILVCERIDHEFSVGYVTENGVELDTDKIAKKYNYYCKKLHHQCRSCYSQASCSQCMFYLNIKEKNVKCHNYKSGTKFAEYLSLNVTYLENNSWAYKRVMNEITIF</sequence>
<dbReference type="SFLD" id="SFLDS00029">
    <property type="entry name" value="Radical_SAM"/>
    <property type="match status" value="1"/>
</dbReference>
<dbReference type="SFLD" id="SFLDG01384">
    <property type="entry name" value="thioether_bond_formation_requi"/>
    <property type="match status" value="1"/>
</dbReference>
<evidence type="ECO:0000256" key="4">
    <source>
        <dbReference type="ARBA" id="ARBA00022723"/>
    </source>
</evidence>
<evidence type="ECO:0000256" key="3">
    <source>
        <dbReference type="ARBA" id="ARBA00022691"/>
    </source>
</evidence>
<dbReference type="InterPro" id="IPR000385">
    <property type="entry name" value="MoaA_NifB_PqqE_Fe-S-bd_CS"/>
</dbReference>
<evidence type="ECO:0000313" key="10">
    <source>
        <dbReference type="Proteomes" id="UP000219259"/>
    </source>
</evidence>
<comment type="similarity">
    <text evidence="7">Belongs to the radical SAM superfamily. Anaerobic sulfatase-maturating enzyme family.</text>
</comment>
<evidence type="ECO:0000313" key="9">
    <source>
        <dbReference type="EMBL" id="PDP41222.1"/>
    </source>
</evidence>
<dbReference type="RefSeq" id="WP_014223560.1">
    <property type="nucleotide sequence ID" value="NZ_JUET01000042.1"/>
</dbReference>
<accession>A0A2A6E526</accession>
<dbReference type="InterPro" id="IPR026407">
    <property type="entry name" value="SAM_GG-Bacter"/>
</dbReference>
<comment type="caution">
    <text evidence="9">The sequence shown here is derived from an EMBL/GenBank/DDBJ whole genome shotgun (WGS) entry which is preliminary data.</text>
</comment>
<keyword evidence="6" id="KW-0411">Iron-sulfur</keyword>
<dbReference type="GO" id="GO:0046872">
    <property type="term" value="F:metal ion binding"/>
    <property type="evidence" value="ECO:0007669"/>
    <property type="project" value="UniProtKB-KW"/>
</dbReference>
<evidence type="ECO:0000259" key="8">
    <source>
        <dbReference type="PROSITE" id="PS51918"/>
    </source>
</evidence>
<dbReference type="InterPro" id="IPR023867">
    <property type="entry name" value="Sulphatase_maturase_rSAM"/>
</dbReference>
<evidence type="ECO:0000256" key="7">
    <source>
        <dbReference type="ARBA" id="ARBA00023601"/>
    </source>
</evidence>
<dbReference type="GeneID" id="34757510"/>
<dbReference type="GO" id="GO:0051539">
    <property type="term" value="F:4 iron, 4 sulfur cluster binding"/>
    <property type="evidence" value="ECO:0007669"/>
    <property type="project" value="UniProtKB-KW"/>
</dbReference>
<dbReference type="Proteomes" id="UP000219259">
    <property type="component" value="Unassembled WGS sequence"/>
</dbReference>
<dbReference type="PROSITE" id="PS01305">
    <property type="entry name" value="MOAA_NIFB_PQQE"/>
    <property type="match status" value="1"/>
</dbReference>
<dbReference type="InterPro" id="IPR007197">
    <property type="entry name" value="rSAM"/>
</dbReference>
<organism evidence="9 10">
    <name type="scientific">Tannerella forsythia</name>
    <name type="common">Bacteroides forsythus</name>
    <dbReference type="NCBI Taxonomy" id="28112"/>
    <lineage>
        <taxon>Bacteria</taxon>
        <taxon>Pseudomonadati</taxon>
        <taxon>Bacteroidota</taxon>
        <taxon>Bacteroidia</taxon>
        <taxon>Bacteroidales</taxon>
        <taxon>Tannerellaceae</taxon>
        <taxon>Tannerella</taxon>
    </lineage>
</organism>
<keyword evidence="2" id="KW-0004">4Fe-4S</keyword>
<keyword evidence="4" id="KW-0479">Metal-binding</keyword>
<dbReference type="Gene3D" id="3.20.20.70">
    <property type="entry name" value="Aldolase class I"/>
    <property type="match status" value="1"/>
</dbReference>
<protein>
    <submittedName>
        <fullName evidence="9">Radical SAM peptide maturase</fullName>
    </submittedName>
</protein>
<evidence type="ECO:0000256" key="5">
    <source>
        <dbReference type="ARBA" id="ARBA00023004"/>
    </source>
</evidence>
<dbReference type="InterPro" id="IPR013785">
    <property type="entry name" value="Aldolase_TIM"/>
</dbReference>
<dbReference type="PANTHER" id="PTHR43273:SF3">
    <property type="entry name" value="ANAEROBIC SULFATASE-MATURATING ENZYME HOMOLOG ASLB-RELATED"/>
    <property type="match status" value="1"/>
</dbReference>
<dbReference type="NCBIfam" id="TIGR04148">
    <property type="entry name" value="GG_samocin_CFB"/>
    <property type="match status" value="1"/>
</dbReference>
<evidence type="ECO:0000256" key="1">
    <source>
        <dbReference type="ARBA" id="ARBA00001966"/>
    </source>
</evidence>
<dbReference type="Pfam" id="PF04055">
    <property type="entry name" value="Radical_SAM"/>
    <property type="match status" value="1"/>
</dbReference>
<evidence type="ECO:0000256" key="6">
    <source>
        <dbReference type="ARBA" id="ARBA00023014"/>
    </source>
</evidence>
<reference evidence="9 10" key="1">
    <citation type="submission" date="2017-09" db="EMBL/GenBank/DDBJ databases">
        <title>Phase variable restriction modification systems are present in the genome sequences of periodontal pathogens Prevotella intermedia, Tannerella forsythia and Porphyromonas gingivalis.</title>
        <authorList>
            <person name="Haigh R.D."/>
            <person name="Crawford L."/>
            <person name="Ralph J."/>
            <person name="Wanford J."/>
            <person name="Vartoukian S.R."/>
            <person name="Hijazib K."/>
            <person name="Wade W."/>
            <person name="Oggioni M.R."/>
        </authorList>
    </citation>
    <scope>NUCLEOTIDE SEQUENCE [LARGE SCALE GENOMIC DNA]</scope>
    <source>
        <strain evidence="9 10">WW11663</strain>
    </source>
</reference>
<dbReference type="GO" id="GO:0016491">
    <property type="term" value="F:oxidoreductase activity"/>
    <property type="evidence" value="ECO:0007669"/>
    <property type="project" value="InterPro"/>
</dbReference>
<dbReference type="EMBL" id="NSLJ01000075">
    <property type="protein sequence ID" value="PDP41222.1"/>
    <property type="molecule type" value="Genomic_DNA"/>
</dbReference>
<keyword evidence="3" id="KW-0949">S-adenosyl-L-methionine</keyword>
<dbReference type="SUPFAM" id="SSF102114">
    <property type="entry name" value="Radical SAM enzymes"/>
    <property type="match status" value="1"/>
</dbReference>
<comment type="cofactor">
    <cofactor evidence="1">
        <name>[4Fe-4S] cluster</name>
        <dbReference type="ChEBI" id="CHEBI:49883"/>
    </cofactor>
</comment>
<feature type="domain" description="Radical SAM core" evidence="8">
    <location>
        <begin position="100"/>
        <end position="342"/>
    </location>
</feature>
<evidence type="ECO:0000256" key="2">
    <source>
        <dbReference type="ARBA" id="ARBA00022485"/>
    </source>
</evidence>
<dbReference type="InterPro" id="IPR058240">
    <property type="entry name" value="rSAM_sf"/>
</dbReference>
<keyword evidence="5" id="KW-0408">Iron</keyword>
<dbReference type="PROSITE" id="PS51918">
    <property type="entry name" value="RADICAL_SAM"/>
    <property type="match status" value="1"/>
</dbReference>
<dbReference type="OMA" id="FINIRRY"/>